<proteinExistence type="predicted"/>
<comment type="caution">
    <text evidence="2">The sequence shown here is derived from an EMBL/GenBank/DDBJ whole genome shotgun (WGS) entry which is preliminary data.</text>
</comment>
<accession>A0ABQ7JGB4</accession>
<feature type="chain" id="PRO_5045435768" evidence="1">
    <location>
        <begin position="18"/>
        <end position="244"/>
    </location>
</feature>
<evidence type="ECO:0000313" key="3">
    <source>
        <dbReference type="Proteomes" id="UP000823046"/>
    </source>
</evidence>
<sequence length="244" mass="28398">MVLAVLCTRWCATATVAAECSSRATGLRIYPIGRNLHVGGPVHELITPPYKFVVVSKIEHSDFVSLRDNDRAVREVPTNSRHALLKGIVKPRYFKECKGTPRQEYQENVIDGIRVKPTFNPYVQLNKKKRYILDNYASRLSKRYVADVRKQYLLNGLPWVWDKFFYAKQQHFGDREPIVPKIPYLKELREVRTKEALLKMNDLVFEYRKQSRERKNPSWLDKMAEGMAGAEIAHAFTRKKKEAS</sequence>
<evidence type="ECO:0000313" key="2">
    <source>
        <dbReference type="EMBL" id="KAF8823016.1"/>
    </source>
</evidence>
<organism evidence="2 3">
    <name type="scientific">Cardiosporidium cionae</name>
    <dbReference type="NCBI Taxonomy" id="476202"/>
    <lineage>
        <taxon>Eukaryota</taxon>
        <taxon>Sar</taxon>
        <taxon>Alveolata</taxon>
        <taxon>Apicomplexa</taxon>
        <taxon>Aconoidasida</taxon>
        <taxon>Nephromycida</taxon>
        <taxon>Cardiosporidium</taxon>
    </lineage>
</organism>
<keyword evidence="1" id="KW-0732">Signal</keyword>
<gene>
    <name evidence="2" type="ORF">IE077_000130</name>
</gene>
<feature type="signal peptide" evidence="1">
    <location>
        <begin position="1"/>
        <end position="17"/>
    </location>
</feature>
<dbReference type="EMBL" id="JADAQX010000006">
    <property type="protein sequence ID" value="KAF8823016.1"/>
    <property type="molecule type" value="Genomic_DNA"/>
</dbReference>
<keyword evidence="3" id="KW-1185">Reference proteome</keyword>
<dbReference type="Proteomes" id="UP000823046">
    <property type="component" value="Unassembled WGS sequence"/>
</dbReference>
<reference evidence="2 3" key="1">
    <citation type="journal article" date="2020" name="bioRxiv">
        <title>Metabolic contributions of an alphaproteobacterial endosymbiont in the apicomplexan Cardiosporidium cionae.</title>
        <authorList>
            <person name="Hunter E.S."/>
            <person name="Paight C.J."/>
            <person name="Lane C.E."/>
        </authorList>
    </citation>
    <scope>NUCLEOTIDE SEQUENCE [LARGE SCALE GENOMIC DNA]</scope>
    <source>
        <strain evidence="2">ESH_2018</strain>
    </source>
</reference>
<name>A0ABQ7JGB4_9APIC</name>
<protein>
    <submittedName>
        <fullName evidence="2">BIR protein</fullName>
    </submittedName>
</protein>
<evidence type="ECO:0000256" key="1">
    <source>
        <dbReference type="SAM" id="SignalP"/>
    </source>
</evidence>